<evidence type="ECO:0000313" key="8">
    <source>
        <dbReference type="Proteomes" id="UP000310532"/>
    </source>
</evidence>
<accession>A0A4S2AFG9</accession>
<comment type="cofactor">
    <cofactor evidence="1">
        <name>[4Fe-4S] cluster</name>
        <dbReference type="ChEBI" id="CHEBI:49883"/>
    </cofactor>
</comment>
<sequence>MINLDKVYLLNPHYHLRHDIHRVVLFSRGGTDQDCSRNWQTFIHPLQAALLSFFTHNRTIRETLPLLCDYFCKSPRTIEKWVAEFIENPQPIYTNSQQGRIYFPKRVLIEAEKAEGNLRFDRLDADSFIWKKLDLKTRRLYTGPAIVTFMLTNRCITHCRYCYADTSTIADTPLPTGRIMELIDEAAQIQVRQVNLIGGEVFLHKDWQSVLKKLVELDIAPEYISTKMPMNSERIAALTDIGYRGTIQVSLDACDEIVLQTSIGTRKGYTEAVLEGLQMLDESSLDYQVSSVLTTYNCDIGVLARMLQKLTTLKRIRDWRIVPVSNSITKEINEFICLKPKQEQIATLFKQMRPLMAQHSSFPIILGEETMNKQFGKTEGGSCNFSGSECSALTTHLFILPDGQATICEQLYWNPHFIIGDVGRNSLKEVWNSQRALQLYNLTRSDISTRSQCHKCALFDSCFGYQNRCWSDIIKAYGADCWDFPDPRCKFAPEMKNRLDYE</sequence>
<dbReference type="GO" id="GO:0003824">
    <property type="term" value="F:catalytic activity"/>
    <property type="evidence" value="ECO:0007669"/>
    <property type="project" value="InterPro"/>
</dbReference>
<dbReference type="EMBL" id="SRYZ01000064">
    <property type="protein sequence ID" value="TGX99577.1"/>
    <property type="molecule type" value="Genomic_DNA"/>
</dbReference>
<dbReference type="PROSITE" id="PS51918">
    <property type="entry name" value="RADICAL_SAM"/>
    <property type="match status" value="1"/>
</dbReference>
<reference evidence="7 8" key="1">
    <citation type="submission" date="2019-04" db="EMBL/GenBank/DDBJ databases">
        <title>Microbes associate with the intestines of laboratory mice.</title>
        <authorList>
            <person name="Navarre W."/>
            <person name="Wong E."/>
            <person name="Huang K."/>
            <person name="Tropini C."/>
            <person name="Ng K."/>
            <person name="Yu B."/>
        </authorList>
    </citation>
    <scope>NUCLEOTIDE SEQUENCE [LARGE SCALE GENOMIC DNA]</scope>
    <source>
        <strain evidence="7 8">NM69_E16B</strain>
    </source>
</reference>
<dbReference type="InterPro" id="IPR023885">
    <property type="entry name" value="4Fe4S-binding_SPASM_dom"/>
</dbReference>
<comment type="caution">
    <text evidence="7">The sequence shown here is derived from an EMBL/GenBank/DDBJ whole genome shotgun (WGS) entry which is preliminary data.</text>
</comment>
<evidence type="ECO:0000256" key="2">
    <source>
        <dbReference type="ARBA" id="ARBA00022691"/>
    </source>
</evidence>
<dbReference type="InterPro" id="IPR050377">
    <property type="entry name" value="Radical_SAM_PqqE_MftC-like"/>
</dbReference>
<dbReference type="SFLD" id="SFLDS00029">
    <property type="entry name" value="Radical_SAM"/>
    <property type="match status" value="1"/>
</dbReference>
<evidence type="ECO:0000259" key="6">
    <source>
        <dbReference type="PROSITE" id="PS51918"/>
    </source>
</evidence>
<dbReference type="Pfam" id="PF04055">
    <property type="entry name" value="Radical_SAM"/>
    <property type="match status" value="1"/>
</dbReference>
<dbReference type="InterPro" id="IPR007197">
    <property type="entry name" value="rSAM"/>
</dbReference>
<dbReference type="CDD" id="cd01335">
    <property type="entry name" value="Radical_SAM"/>
    <property type="match status" value="1"/>
</dbReference>
<proteinExistence type="predicted"/>
<evidence type="ECO:0000256" key="1">
    <source>
        <dbReference type="ARBA" id="ARBA00001966"/>
    </source>
</evidence>
<dbReference type="Gene3D" id="3.20.20.70">
    <property type="entry name" value="Aldolase class I"/>
    <property type="match status" value="1"/>
</dbReference>
<protein>
    <submittedName>
        <fullName evidence="7">Radical SAM protein</fullName>
    </submittedName>
</protein>
<dbReference type="RefSeq" id="WP_136011319.1">
    <property type="nucleotide sequence ID" value="NZ_SRYZ01000064.1"/>
</dbReference>
<organism evidence="7 8">
    <name type="scientific">Bacteroides muris</name>
    <name type="common">ex Afrizal et al. 2022</name>
    <dbReference type="NCBI Taxonomy" id="2516960"/>
    <lineage>
        <taxon>Bacteria</taxon>
        <taxon>Pseudomonadati</taxon>
        <taxon>Bacteroidota</taxon>
        <taxon>Bacteroidia</taxon>
        <taxon>Bacteroidales</taxon>
        <taxon>Bacteroidaceae</taxon>
        <taxon>Bacteroides</taxon>
    </lineage>
</organism>
<keyword evidence="2" id="KW-0949">S-adenosyl-L-methionine</keyword>
<evidence type="ECO:0000313" key="7">
    <source>
        <dbReference type="EMBL" id="TGX99577.1"/>
    </source>
</evidence>
<dbReference type="Proteomes" id="UP000310532">
    <property type="component" value="Unassembled WGS sequence"/>
</dbReference>
<dbReference type="SFLD" id="SFLDG01067">
    <property type="entry name" value="SPASM/twitch_domain_containing"/>
    <property type="match status" value="1"/>
</dbReference>
<keyword evidence="3" id="KW-0479">Metal-binding</keyword>
<dbReference type="CDD" id="cd21109">
    <property type="entry name" value="SPASM"/>
    <property type="match status" value="1"/>
</dbReference>
<dbReference type="InterPro" id="IPR058240">
    <property type="entry name" value="rSAM_sf"/>
</dbReference>
<dbReference type="GO" id="GO:0046872">
    <property type="term" value="F:metal ion binding"/>
    <property type="evidence" value="ECO:0007669"/>
    <property type="project" value="UniProtKB-KW"/>
</dbReference>
<name>A0A4S2AFG9_9BACE</name>
<evidence type="ECO:0000256" key="5">
    <source>
        <dbReference type="ARBA" id="ARBA00023014"/>
    </source>
</evidence>
<dbReference type="NCBIfam" id="TIGR04085">
    <property type="entry name" value="rSAM_more_4Fe4S"/>
    <property type="match status" value="1"/>
</dbReference>
<dbReference type="SUPFAM" id="SSF102114">
    <property type="entry name" value="Radical SAM enzymes"/>
    <property type="match status" value="1"/>
</dbReference>
<keyword evidence="5" id="KW-0411">Iron-sulfur</keyword>
<keyword evidence="4" id="KW-0408">Iron</keyword>
<keyword evidence="8" id="KW-1185">Reference proteome</keyword>
<dbReference type="AlphaFoldDB" id="A0A4S2AFG9"/>
<evidence type="ECO:0000256" key="4">
    <source>
        <dbReference type="ARBA" id="ARBA00023004"/>
    </source>
</evidence>
<dbReference type="PANTHER" id="PTHR11228">
    <property type="entry name" value="RADICAL SAM DOMAIN PROTEIN"/>
    <property type="match status" value="1"/>
</dbReference>
<feature type="domain" description="Radical SAM core" evidence="6">
    <location>
        <begin position="141"/>
        <end position="355"/>
    </location>
</feature>
<dbReference type="PANTHER" id="PTHR11228:SF7">
    <property type="entry name" value="PQQA PEPTIDE CYCLASE"/>
    <property type="match status" value="1"/>
</dbReference>
<dbReference type="InterPro" id="IPR013785">
    <property type="entry name" value="Aldolase_TIM"/>
</dbReference>
<gene>
    <name evidence="7" type="ORF">E5355_17385</name>
</gene>
<evidence type="ECO:0000256" key="3">
    <source>
        <dbReference type="ARBA" id="ARBA00022723"/>
    </source>
</evidence>
<dbReference type="Pfam" id="PF13186">
    <property type="entry name" value="SPASM"/>
    <property type="match status" value="1"/>
</dbReference>
<dbReference type="GO" id="GO:0051536">
    <property type="term" value="F:iron-sulfur cluster binding"/>
    <property type="evidence" value="ECO:0007669"/>
    <property type="project" value="UniProtKB-KW"/>
</dbReference>